<keyword evidence="4" id="KW-0297">G-protein coupled receptor</keyword>
<organism evidence="10 11">
    <name type="scientific">Saccoglossus kowalevskii</name>
    <name type="common">Acorn worm</name>
    <dbReference type="NCBI Taxonomy" id="10224"/>
    <lineage>
        <taxon>Eukaryota</taxon>
        <taxon>Metazoa</taxon>
        <taxon>Hemichordata</taxon>
        <taxon>Enteropneusta</taxon>
        <taxon>Harrimaniidae</taxon>
        <taxon>Saccoglossus</taxon>
    </lineage>
</organism>
<keyword evidence="2 8" id="KW-0812">Transmembrane</keyword>
<dbReference type="PROSITE" id="PS50262">
    <property type="entry name" value="G_PROTEIN_RECEP_F1_2"/>
    <property type="match status" value="1"/>
</dbReference>
<feature type="domain" description="G-protein coupled receptors family 1 profile" evidence="9">
    <location>
        <begin position="28"/>
        <end position="348"/>
    </location>
</feature>
<dbReference type="PANTHER" id="PTHR45695">
    <property type="entry name" value="LEUCOKININ RECEPTOR-RELATED"/>
    <property type="match status" value="1"/>
</dbReference>
<evidence type="ECO:0000256" key="6">
    <source>
        <dbReference type="ARBA" id="ARBA00023170"/>
    </source>
</evidence>
<dbReference type="PANTHER" id="PTHR45695:SF22">
    <property type="entry name" value="G-PROTEIN COUPLED RECEPTORS FAMILY 1 PROFILE DOMAIN-CONTAINING PROTEIN"/>
    <property type="match status" value="1"/>
</dbReference>
<keyword evidence="6" id="KW-0675">Receptor</keyword>
<dbReference type="SUPFAM" id="SSF81321">
    <property type="entry name" value="Family A G protein-coupled receptor-like"/>
    <property type="match status" value="1"/>
</dbReference>
<gene>
    <name evidence="11" type="primary">LOC102805129</name>
</gene>
<feature type="transmembrane region" description="Helical" evidence="8">
    <location>
        <begin position="48"/>
        <end position="67"/>
    </location>
</feature>
<keyword evidence="10" id="KW-1185">Reference proteome</keyword>
<keyword evidence="7" id="KW-0807">Transducer</keyword>
<evidence type="ECO:0000256" key="1">
    <source>
        <dbReference type="ARBA" id="ARBA00004141"/>
    </source>
</evidence>
<evidence type="ECO:0000313" key="11">
    <source>
        <dbReference type="RefSeq" id="XP_006819311.1"/>
    </source>
</evidence>
<dbReference type="PRINTS" id="PR00237">
    <property type="entry name" value="GPCRRHODOPSN"/>
</dbReference>
<sequence length="391" mass="42958">VVNMSANEEVSIGVIVLLSVIAFLGFIGNILVCYIIAFTPKMRNVTSLFIVNLAVCDILYSGLSMPLKLISMVNNQQWTLGNAGCKIVMSSPLCCIASSIYTMIVIAHERRVVILGGLNNNSMTMRQAKIAIVIIWITSLAVSAPQMYEYSTYEKIVLNNPLEHVSQSSSDETMNNTMWDNLTESDAGGAANEEIPENKPLIIGGGSSEEIILPENFTDYHFETSCGSHGIPDMFEEVYSICIFVIGYLIPLIIISVNYILIVRYIWKTSHALTKEGGTSAVSKNKVKIIKMMMTVVVVFAVCWAPFFALFVREEVLGQDNSGDSGSVFHSIKLTFAALSTISNPIIYAMFNKTFREGYRRIFHCKLGRANRVETTGEGASITLSAQGSTS</sequence>
<evidence type="ECO:0000259" key="9">
    <source>
        <dbReference type="PROSITE" id="PS50262"/>
    </source>
</evidence>
<dbReference type="InterPro" id="IPR017452">
    <property type="entry name" value="GPCR_Rhodpsn_7TM"/>
</dbReference>
<evidence type="ECO:0000256" key="3">
    <source>
        <dbReference type="ARBA" id="ARBA00022989"/>
    </source>
</evidence>
<dbReference type="Proteomes" id="UP000694865">
    <property type="component" value="Unplaced"/>
</dbReference>
<feature type="transmembrane region" description="Helical" evidence="8">
    <location>
        <begin position="87"/>
        <end position="107"/>
    </location>
</feature>
<reference evidence="11" key="1">
    <citation type="submission" date="2025-08" db="UniProtKB">
        <authorList>
            <consortium name="RefSeq"/>
        </authorList>
    </citation>
    <scope>IDENTIFICATION</scope>
    <source>
        <tissue evidence="11">Testes</tissue>
    </source>
</reference>
<feature type="transmembrane region" description="Helical" evidence="8">
    <location>
        <begin position="238"/>
        <end position="261"/>
    </location>
</feature>
<dbReference type="InterPro" id="IPR000276">
    <property type="entry name" value="GPCR_Rhodpsn"/>
</dbReference>
<feature type="non-terminal residue" evidence="11">
    <location>
        <position position="1"/>
    </location>
</feature>
<accession>A0ABM0MH20</accession>
<dbReference type="GeneID" id="102805129"/>
<evidence type="ECO:0000256" key="4">
    <source>
        <dbReference type="ARBA" id="ARBA00023040"/>
    </source>
</evidence>
<evidence type="ECO:0000256" key="5">
    <source>
        <dbReference type="ARBA" id="ARBA00023136"/>
    </source>
</evidence>
<feature type="transmembrane region" description="Helical" evidence="8">
    <location>
        <begin position="332"/>
        <end position="351"/>
    </location>
</feature>
<feature type="transmembrane region" description="Helical" evidence="8">
    <location>
        <begin position="128"/>
        <end position="148"/>
    </location>
</feature>
<dbReference type="SMART" id="SM01381">
    <property type="entry name" value="7TM_GPCR_Srsx"/>
    <property type="match status" value="1"/>
</dbReference>
<evidence type="ECO:0000313" key="10">
    <source>
        <dbReference type="Proteomes" id="UP000694865"/>
    </source>
</evidence>
<proteinExistence type="predicted"/>
<name>A0ABM0MH20_SACKO</name>
<dbReference type="Pfam" id="PF00001">
    <property type="entry name" value="7tm_1"/>
    <property type="match status" value="2"/>
</dbReference>
<comment type="subcellular location">
    <subcellularLocation>
        <location evidence="1">Membrane</location>
        <topology evidence="1">Multi-pass membrane protein</topology>
    </subcellularLocation>
</comment>
<evidence type="ECO:0000256" key="2">
    <source>
        <dbReference type="ARBA" id="ARBA00022692"/>
    </source>
</evidence>
<dbReference type="CDD" id="cd00637">
    <property type="entry name" value="7tm_classA_rhodopsin-like"/>
    <property type="match status" value="1"/>
</dbReference>
<keyword evidence="3 8" id="KW-1133">Transmembrane helix</keyword>
<evidence type="ECO:0000256" key="7">
    <source>
        <dbReference type="ARBA" id="ARBA00023224"/>
    </source>
</evidence>
<feature type="transmembrane region" description="Helical" evidence="8">
    <location>
        <begin position="292"/>
        <end position="312"/>
    </location>
</feature>
<dbReference type="RefSeq" id="XP_006819311.1">
    <property type="nucleotide sequence ID" value="XM_006819248.1"/>
</dbReference>
<feature type="transmembrane region" description="Helical" evidence="8">
    <location>
        <begin position="12"/>
        <end position="36"/>
    </location>
</feature>
<keyword evidence="5 8" id="KW-0472">Membrane</keyword>
<protein>
    <submittedName>
        <fullName evidence="11">D(2) dopamine receptor A-like</fullName>
    </submittedName>
</protein>
<dbReference type="Gene3D" id="1.20.1070.10">
    <property type="entry name" value="Rhodopsin 7-helix transmembrane proteins"/>
    <property type="match status" value="1"/>
</dbReference>
<evidence type="ECO:0000256" key="8">
    <source>
        <dbReference type="SAM" id="Phobius"/>
    </source>
</evidence>